<protein>
    <recommendedName>
        <fullName evidence="4">SH3 domain-containing protein</fullName>
    </recommendedName>
</protein>
<reference evidence="2" key="1">
    <citation type="submission" date="2021-01" db="EMBL/GenBank/DDBJ databases">
        <title>Description of Breznakiella homolactica.</title>
        <authorList>
            <person name="Song Y."/>
            <person name="Brune A."/>
        </authorList>
    </citation>
    <scope>NUCLEOTIDE SEQUENCE</scope>
    <source>
        <strain evidence="2">RmG30</strain>
    </source>
</reference>
<feature type="signal peptide" evidence="1">
    <location>
        <begin position="1"/>
        <end position="26"/>
    </location>
</feature>
<gene>
    <name evidence="2" type="ORF">JFL75_19220</name>
</gene>
<dbReference type="RefSeq" id="WP_215626340.1">
    <property type="nucleotide sequence ID" value="NZ_CP067089.2"/>
</dbReference>
<evidence type="ECO:0000256" key="1">
    <source>
        <dbReference type="SAM" id="SignalP"/>
    </source>
</evidence>
<sequence length="437" mass="48841">MVFPKIRGGFPAAVFFLFFGILAAAAQDVPTRTIADDSGLRAGLMDSWLTDAPGRVLAKGSALYRLPGGDYIEVRSEAGRDEFMVILARGRDGSYPGWIQGSWILTRSMTDGAPLRIRVFLRSDPYTYVQFRPLGDDRSQMDVVLYEGYVVRSLPLAIPFRRLLSAPVEEALAAAEGKFPRRYFDPVPGLYRDITAFTTNVRERLPELSFRDDGAIDENGQYVFIHTLKPQDGTEGVNCSGFAKWIVDGILRPVTGERLSIAPLKEPYGERGSSLTEPYEELRDPFFGLDWTRNLAAAGSRLRSPSFAYLDEIEVRSAHVATVTVREQGLSRLRAYPGFLHNAGYGVEGLHSLLYTLAIDEPGRIYLASVNNEIGPAPRMRQHFHVAVLVPYFTEEGIFRITVFESAEETSFTKFKNRYPGNFVNLVRVPVESSFDP</sequence>
<evidence type="ECO:0000313" key="3">
    <source>
        <dbReference type="Proteomes" id="UP000595917"/>
    </source>
</evidence>
<name>A0A7T8BAI1_9SPIR</name>
<keyword evidence="1" id="KW-0732">Signal</keyword>
<evidence type="ECO:0008006" key="4">
    <source>
        <dbReference type="Google" id="ProtNLM"/>
    </source>
</evidence>
<proteinExistence type="predicted"/>
<evidence type="ECO:0000313" key="2">
    <source>
        <dbReference type="EMBL" id="QQO09035.1"/>
    </source>
</evidence>
<dbReference type="Proteomes" id="UP000595917">
    <property type="component" value="Chromosome"/>
</dbReference>
<feature type="chain" id="PRO_5031278315" description="SH3 domain-containing protein" evidence="1">
    <location>
        <begin position="27"/>
        <end position="437"/>
    </location>
</feature>
<organism evidence="2 3">
    <name type="scientific">Breznakiella homolactica</name>
    <dbReference type="NCBI Taxonomy" id="2798577"/>
    <lineage>
        <taxon>Bacteria</taxon>
        <taxon>Pseudomonadati</taxon>
        <taxon>Spirochaetota</taxon>
        <taxon>Spirochaetia</taxon>
        <taxon>Spirochaetales</taxon>
        <taxon>Breznakiellaceae</taxon>
        <taxon>Breznakiella</taxon>
    </lineage>
</organism>
<accession>A0A7T8BAI1</accession>
<keyword evidence="3" id="KW-1185">Reference proteome</keyword>
<dbReference type="EMBL" id="CP067089">
    <property type="protein sequence ID" value="QQO09035.1"/>
    <property type="molecule type" value="Genomic_DNA"/>
</dbReference>
<dbReference type="KEGG" id="bhc:JFL75_19220"/>
<dbReference type="AlphaFoldDB" id="A0A7T8BAI1"/>